<organism evidence="9 10">
    <name type="scientific">Stylophora pistillata</name>
    <name type="common">Smooth cauliflower coral</name>
    <dbReference type="NCBI Taxonomy" id="50429"/>
    <lineage>
        <taxon>Eukaryota</taxon>
        <taxon>Metazoa</taxon>
        <taxon>Cnidaria</taxon>
        <taxon>Anthozoa</taxon>
        <taxon>Hexacorallia</taxon>
        <taxon>Scleractinia</taxon>
        <taxon>Astrocoeniina</taxon>
        <taxon>Pocilloporidae</taxon>
        <taxon>Stylophora</taxon>
    </lineage>
</organism>
<keyword evidence="4" id="KW-0677">Repeat</keyword>
<evidence type="ECO:0000313" key="9">
    <source>
        <dbReference type="EMBL" id="PFX29495.1"/>
    </source>
</evidence>
<accession>A0A2B4SM57</accession>
<keyword evidence="5" id="KW-0802">TPR repeat</keyword>
<dbReference type="Proteomes" id="UP000225706">
    <property type="component" value="Unassembled WGS sequence"/>
</dbReference>
<keyword evidence="10" id="KW-1185">Reference proteome</keyword>
<evidence type="ECO:0000256" key="6">
    <source>
        <dbReference type="ARBA" id="ARBA00023212"/>
    </source>
</evidence>
<dbReference type="InterPro" id="IPR011990">
    <property type="entry name" value="TPR-like_helical_dom_sf"/>
</dbReference>
<evidence type="ECO:0000313" key="10">
    <source>
        <dbReference type="Proteomes" id="UP000225706"/>
    </source>
</evidence>
<comment type="caution">
    <text evidence="9">The sequence shown here is derived from an EMBL/GenBank/DDBJ whole genome shotgun (WGS) entry which is preliminary data.</text>
</comment>
<name>A0A2B4SM57_STYPI</name>
<dbReference type="GO" id="GO:0005739">
    <property type="term" value="C:mitochondrion"/>
    <property type="evidence" value="ECO:0007669"/>
    <property type="project" value="TreeGrafter"/>
</dbReference>
<dbReference type="GO" id="GO:0097431">
    <property type="term" value="C:mitotic spindle pole"/>
    <property type="evidence" value="ECO:0007669"/>
    <property type="project" value="TreeGrafter"/>
</dbReference>
<sequence length="318" mass="36618">MAAFLRERRIPWRFRALFAEKGLVLNVLQRLRRPENIGNYIQRKGYIVSNQLIKKSKFSGQLFSPLLAITWWGASKPQDTGTPQSNKMSELELDIKTADELFDDNKTQDMYDLLLKHKDLQNAEIEWRLARACRVLAENCVDHDTKKKLTYEALEHAKLALDLDDKNYASHKWYAIALSIVGDYEGKTAKLKKSEIMKDHFEKAIELNPTDPTSRYLLGLWCFTFADMNWITKKAAATLFATPPSSSYEEALSHFQEAEKLEPNFFSKNHVMLGKTLLRQNKKDEAKVWLSKAVNENPCKTVDDEAAKDEAKELLKSL</sequence>
<evidence type="ECO:0000256" key="3">
    <source>
        <dbReference type="ARBA" id="ARBA00022490"/>
    </source>
</evidence>
<reference evidence="10" key="1">
    <citation type="journal article" date="2017" name="bioRxiv">
        <title>Comparative analysis of the genomes of Stylophora pistillata and Acropora digitifera provides evidence for extensive differences between species of corals.</title>
        <authorList>
            <person name="Voolstra C.R."/>
            <person name="Li Y."/>
            <person name="Liew Y.J."/>
            <person name="Baumgarten S."/>
            <person name="Zoccola D."/>
            <person name="Flot J.-F."/>
            <person name="Tambutte S."/>
            <person name="Allemand D."/>
            <person name="Aranda M."/>
        </authorList>
    </citation>
    <scope>NUCLEOTIDE SEQUENCE [LARGE SCALE GENOMIC DNA]</scope>
</reference>
<evidence type="ECO:0000256" key="2">
    <source>
        <dbReference type="ARBA" id="ARBA00011375"/>
    </source>
</evidence>
<comment type="subcellular location">
    <subcellularLocation>
        <location evidence="1">Cytoplasm</location>
        <location evidence="1">Cytoskeleton</location>
    </subcellularLocation>
</comment>
<dbReference type="GO" id="GO:0005876">
    <property type="term" value="C:spindle microtubule"/>
    <property type="evidence" value="ECO:0007669"/>
    <property type="project" value="TreeGrafter"/>
</dbReference>
<gene>
    <name evidence="9" type="primary">RMDN1</name>
    <name evidence="9" type="ORF">AWC38_SpisGene5694</name>
</gene>
<comment type="subunit">
    <text evidence="2">Interacts with microtubules.</text>
</comment>
<keyword evidence="6" id="KW-0206">Cytoskeleton</keyword>
<dbReference type="STRING" id="50429.A0A2B4SM57"/>
<proteinExistence type="predicted"/>
<dbReference type="InterPro" id="IPR049039">
    <property type="entry name" value="RMD1-3_a_helical_rpt"/>
</dbReference>
<dbReference type="AlphaFoldDB" id="A0A2B4SM57"/>
<evidence type="ECO:0000256" key="8">
    <source>
        <dbReference type="ARBA" id="ARBA00041958"/>
    </source>
</evidence>
<evidence type="ECO:0000256" key="5">
    <source>
        <dbReference type="ARBA" id="ARBA00022803"/>
    </source>
</evidence>
<keyword evidence="3" id="KW-0963">Cytoplasm</keyword>
<dbReference type="PANTHER" id="PTHR16056:SF16">
    <property type="entry name" value="REGULATOR OF MICROTUBULE DYNAMICS PROTEIN 1"/>
    <property type="match status" value="1"/>
</dbReference>
<dbReference type="SUPFAM" id="SSF48452">
    <property type="entry name" value="TPR-like"/>
    <property type="match status" value="1"/>
</dbReference>
<dbReference type="OrthoDB" id="69711at2759"/>
<dbReference type="EMBL" id="LSMT01000064">
    <property type="protein sequence ID" value="PFX29495.1"/>
    <property type="molecule type" value="Genomic_DNA"/>
</dbReference>
<evidence type="ECO:0000256" key="1">
    <source>
        <dbReference type="ARBA" id="ARBA00004245"/>
    </source>
</evidence>
<protein>
    <recommendedName>
        <fullName evidence="7">Regulator of microtubule dynamics protein 1</fullName>
    </recommendedName>
    <alternativeName>
        <fullName evidence="8">Protein FAM82B</fullName>
    </alternativeName>
</protein>
<dbReference type="Gene3D" id="1.25.40.10">
    <property type="entry name" value="Tetratricopeptide repeat domain"/>
    <property type="match status" value="1"/>
</dbReference>
<evidence type="ECO:0000256" key="7">
    <source>
        <dbReference type="ARBA" id="ARBA00039966"/>
    </source>
</evidence>
<dbReference type="PANTHER" id="PTHR16056">
    <property type="entry name" value="REGULATOR OF MICROTUBULE DYNAMICS PROTEIN"/>
    <property type="match status" value="1"/>
</dbReference>
<dbReference type="Pfam" id="PF21033">
    <property type="entry name" value="RMD1-3"/>
    <property type="match status" value="1"/>
</dbReference>
<evidence type="ECO:0000256" key="4">
    <source>
        <dbReference type="ARBA" id="ARBA00022737"/>
    </source>
</evidence>
<dbReference type="GO" id="GO:0008017">
    <property type="term" value="F:microtubule binding"/>
    <property type="evidence" value="ECO:0007669"/>
    <property type="project" value="TreeGrafter"/>
</dbReference>